<evidence type="ECO:0000313" key="3">
    <source>
        <dbReference type="Proteomes" id="UP000464865"/>
    </source>
</evidence>
<protein>
    <recommendedName>
        <fullName evidence="4">Bacteriophage protein</fullName>
    </recommendedName>
</protein>
<dbReference type="RefSeq" id="WP_164056007.1">
    <property type="nucleotide sequence ID" value="NZ_CP048632.1"/>
</dbReference>
<dbReference type="EMBL" id="CP048632">
    <property type="protein sequence ID" value="QIB36610.1"/>
    <property type="molecule type" value="Genomic_DNA"/>
</dbReference>
<gene>
    <name evidence="1" type="ORF">G3A56_00160</name>
    <name evidence="2" type="ORF">G3A56_02330</name>
</gene>
<dbReference type="KEGG" id="roy:G3A56_00160"/>
<dbReference type="EMBL" id="CP048632">
    <property type="protein sequence ID" value="QIB36971.1"/>
    <property type="molecule type" value="Genomic_DNA"/>
</dbReference>
<proteinExistence type="predicted"/>
<accession>A0A7L5BDR3</accession>
<evidence type="ECO:0008006" key="4">
    <source>
        <dbReference type="Google" id="ProtNLM"/>
    </source>
</evidence>
<dbReference type="Pfam" id="PF10934">
    <property type="entry name" value="Sheath_initiator"/>
    <property type="match status" value="1"/>
</dbReference>
<evidence type="ECO:0000313" key="2">
    <source>
        <dbReference type="EMBL" id="QIB36971.1"/>
    </source>
</evidence>
<sequence length="117" mass="13245">MRVRKLDANGDYSFGNQQQDFWKDVPDGPAQCVLTRLYLEQGQWFLDTSEGIPWKTRVLGKYTGETRDAIIRSRILGTQGVTQIDAYSSDLNRETREFNVSATISTEYGKTTVTGTL</sequence>
<organism evidence="2 3">
    <name type="scientific">Rhizobium oryzihabitans</name>
    <dbReference type="NCBI Taxonomy" id="2267833"/>
    <lineage>
        <taxon>Bacteria</taxon>
        <taxon>Pseudomonadati</taxon>
        <taxon>Pseudomonadota</taxon>
        <taxon>Alphaproteobacteria</taxon>
        <taxon>Hyphomicrobiales</taxon>
        <taxon>Rhizobiaceae</taxon>
        <taxon>Rhizobium/Agrobacterium group</taxon>
        <taxon>Rhizobium</taxon>
    </lineage>
</organism>
<keyword evidence="3" id="KW-1185">Reference proteome</keyword>
<name>A0A7L5BDR3_9HYPH</name>
<dbReference type="AlphaFoldDB" id="A0A7L5BDR3"/>
<dbReference type="InterPro" id="IPR020288">
    <property type="entry name" value="Sheath_initiator"/>
</dbReference>
<dbReference type="Proteomes" id="UP000464865">
    <property type="component" value="Chromosome M15-11"/>
</dbReference>
<reference evidence="2 3" key="1">
    <citation type="submission" date="2020-02" db="EMBL/GenBank/DDBJ databases">
        <title>Plant-Promoting Endophytic Bacterium Rhizobium oryzihabitans sp. nov., Isolated from the Root of Rice.</title>
        <authorList>
            <person name="zhao J."/>
            <person name="Zhang G."/>
        </authorList>
    </citation>
    <scope>NUCLEOTIDE SEQUENCE [LARGE SCALE GENOMIC DNA]</scope>
    <source>
        <strain evidence="2 3">M15</strain>
    </source>
</reference>
<evidence type="ECO:0000313" key="1">
    <source>
        <dbReference type="EMBL" id="QIB36610.1"/>
    </source>
</evidence>
<dbReference type="KEGG" id="roy:G3A56_02330"/>